<feature type="transmembrane region" description="Helical" evidence="1">
    <location>
        <begin position="59"/>
        <end position="82"/>
    </location>
</feature>
<sequence length="86" mass="9999">MYVIREYPMSISCRRLWLKHITLLMVSITGIPLGYSSLTNSGWHESLSGSWFEHVFQKLKLVACCIPTMYFFQFTFTGVSYYGKPC</sequence>
<dbReference type="EMBL" id="MU254035">
    <property type="protein sequence ID" value="KAG9242799.1"/>
    <property type="molecule type" value="Genomic_DNA"/>
</dbReference>
<accession>A0A9P7YZQ1</accession>
<reference evidence="2" key="1">
    <citation type="journal article" date="2021" name="IMA Fungus">
        <title>Genomic characterization of three marine fungi, including Emericellopsis atlantica sp. nov. with signatures of a generalist lifestyle and marine biomass degradation.</title>
        <authorList>
            <person name="Hagestad O.C."/>
            <person name="Hou L."/>
            <person name="Andersen J.H."/>
            <person name="Hansen E.H."/>
            <person name="Altermark B."/>
            <person name="Li C."/>
            <person name="Kuhnert E."/>
            <person name="Cox R.J."/>
            <person name="Crous P.W."/>
            <person name="Spatafora J.W."/>
            <person name="Lail K."/>
            <person name="Amirebrahimi M."/>
            <person name="Lipzen A."/>
            <person name="Pangilinan J."/>
            <person name="Andreopoulos W."/>
            <person name="Hayes R.D."/>
            <person name="Ng V."/>
            <person name="Grigoriev I.V."/>
            <person name="Jackson S.A."/>
            <person name="Sutton T.D.S."/>
            <person name="Dobson A.D.W."/>
            <person name="Rama T."/>
        </authorList>
    </citation>
    <scope>NUCLEOTIDE SEQUENCE</scope>
    <source>
        <strain evidence="2">TRa3180A</strain>
    </source>
</reference>
<feature type="transmembrane region" description="Helical" evidence="1">
    <location>
        <begin position="21"/>
        <end position="39"/>
    </location>
</feature>
<dbReference type="Proteomes" id="UP000887226">
    <property type="component" value="Unassembled WGS sequence"/>
</dbReference>
<evidence type="ECO:0000256" key="1">
    <source>
        <dbReference type="SAM" id="Phobius"/>
    </source>
</evidence>
<keyword evidence="1" id="KW-1133">Transmembrane helix</keyword>
<evidence type="ECO:0000313" key="3">
    <source>
        <dbReference type="Proteomes" id="UP000887226"/>
    </source>
</evidence>
<proteinExistence type="predicted"/>
<name>A0A9P7YZQ1_9HELO</name>
<gene>
    <name evidence="2" type="ORF">BJ878DRAFT_513741</name>
</gene>
<evidence type="ECO:0000313" key="2">
    <source>
        <dbReference type="EMBL" id="KAG9242799.1"/>
    </source>
</evidence>
<keyword evidence="1" id="KW-0812">Transmembrane</keyword>
<comment type="caution">
    <text evidence="2">The sequence shown here is derived from an EMBL/GenBank/DDBJ whole genome shotgun (WGS) entry which is preliminary data.</text>
</comment>
<dbReference type="AlphaFoldDB" id="A0A9P7YZQ1"/>
<protein>
    <submittedName>
        <fullName evidence="2">Uncharacterized protein</fullName>
    </submittedName>
</protein>
<organism evidence="2 3">
    <name type="scientific">Calycina marina</name>
    <dbReference type="NCBI Taxonomy" id="1763456"/>
    <lineage>
        <taxon>Eukaryota</taxon>
        <taxon>Fungi</taxon>
        <taxon>Dikarya</taxon>
        <taxon>Ascomycota</taxon>
        <taxon>Pezizomycotina</taxon>
        <taxon>Leotiomycetes</taxon>
        <taxon>Helotiales</taxon>
        <taxon>Pezizellaceae</taxon>
        <taxon>Calycina</taxon>
    </lineage>
</organism>
<keyword evidence="3" id="KW-1185">Reference proteome</keyword>
<keyword evidence="1" id="KW-0472">Membrane</keyword>